<dbReference type="InterPro" id="IPR012910">
    <property type="entry name" value="Plug_dom"/>
</dbReference>
<sequence length="756" mass="82300">MVKGCNATKAIVNPQLLPIGAMLLAGSMSALAQETTTAYDKTLKPVVVKEKAQAPEGRDSVRATQTTIGKGVQQLRDIPQSVTVVTERLIDERNLDTVKEALKVTAGISFQAAEGGEEDIKLRGFSLASTGDIFVDGMRDPAFYERDTFSLDRMEVMRGSASMLFGRGSTGGAVNLVNKAPTLFGDNQVDVTVGSHNHRRVVGDFNIQTADDAALRINTMVTEADNNGAGSSLDKKGISATYRWNIGEKDEFSASLYHLDNNNGMNYGMPWIRPTASSPTSATTTLPLDPTAYYGMASDYNAGTATTGTFTHTHRFDADSTLKTQIRKGEYTRDQRAGTVRLCQGSTNQAGVYTPNAACPTVTNANLSNFSNATVLTRGTQLKIQDMDTLYAQSDYQTKFKAWGLEHELLTGVDVARETKTVYGARSATQGGVVPTKPTTTVGTPNDGAWVNESSRVLRTTSDYTSSGWGAYMQDLVEVVPHWKVLAGLRFDHLSGDYTSYNLSNTNVASQASYQMKVSELSKRVGVLYQPNDLHSYHFSAATSFNTSGDAYSLGATNANIPPEQSVNIELGAKLDTEDQRFTTRVAVFRSTKLHERNTDPLVNLVTLSGKRHVAGAEIDIAGRLTPQWEIYASYMWMPVAKIDVGVAGSEGQGTRPSNTPYHSGSFWNTYQLNAQWRVGAGINFRGRQTPIRNPGWEVPSWVTADVMAEYKMNEKVTLKASVSNITNKLYADQLYSGHYIPGAGRLVQVTGSFKF</sequence>
<dbReference type="Proteomes" id="UP000190750">
    <property type="component" value="Unassembled WGS sequence"/>
</dbReference>
<dbReference type="InterPro" id="IPR036942">
    <property type="entry name" value="Beta-barrel_TonB_sf"/>
</dbReference>
<feature type="domain" description="TonB-dependent receptor-like beta-barrel" evidence="13">
    <location>
        <begin position="258"/>
        <end position="726"/>
    </location>
</feature>
<evidence type="ECO:0000256" key="6">
    <source>
        <dbReference type="ARBA" id="ARBA00023077"/>
    </source>
</evidence>
<evidence type="ECO:0000256" key="8">
    <source>
        <dbReference type="ARBA" id="ARBA00023170"/>
    </source>
</evidence>
<keyword evidence="6 11" id="KW-0798">TonB box</keyword>
<dbReference type="PANTHER" id="PTHR32552">
    <property type="entry name" value="FERRICHROME IRON RECEPTOR-RELATED"/>
    <property type="match status" value="1"/>
</dbReference>
<evidence type="ECO:0000256" key="5">
    <source>
        <dbReference type="ARBA" id="ARBA00022692"/>
    </source>
</evidence>
<evidence type="ECO:0000256" key="3">
    <source>
        <dbReference type="ARBA" id="ARBA00022448"/>
    </source>
</evidence>
<proteinExistence type="inferred from homology"/>
<keyword evidence="16" id="KW-1185">Reference proteome</keyword>
<dbReference type="Pfam" id="PF07715">
    <property type="entry name" value="Plug"/>
    <property type="match status" value="1"/>
</dbReference>
<evidence type="ECO:0000313" key="16">
    <source>
        <dbReference type="Proteomes" id="UP000190750"/>
    </source>
</evidence>
<dbReference type="GO" id="GO:0038023">
    <property type="term" value="F:signaling receptor activity"/>
    <property type="evidence" value="ECO:0007669"/>
    <property type="project" value="InterPro"/>
</dbReference>
<dbReference type="InterPro" id="IPR010105">
    <property type="entry name" value="TonB_sidphr_rcpt"/>
</dbReference>
<evidence type="ECO:0000256" key="7">
    <source>
        <dbReference type="ARBA" id="ARBA00023136"/>
    </source>
</evidence>
<dbReference type="GO" id="GO:0015891">
    <property type="term" value="P:siderophore transport"/>
    <property type="evidence" value="ECO:0007669"/>
    <property type="project" value="InterPro"/>
</dbReference>
<feature type="chain" id="PRO_5012323288" evidence="12">
    <location>
        <begin position="33"/>
        <end position="756"/>
    </location>
</feature>
<evidence type="ECO:0000256" key="1">
    <source>
        <dbReference type="ARBA" id="ARBA00004571"/>
    </source>
</evidence>
<gene>
    <name evidence="15" type="ORF">RF819_17400</name>
</gene>
<keyword evidence="8 15" id="KW-0675">Receptor</keyword>
<dbReference type="CDD" id="cd01347">
    <property type="entry name" value="ligand_gated_channel"/>
    <property type="match status" value="1"/>
</dbReference>
<dbReference type="InterPro" id="IPR039426">
    <property type="entry name" value="TonB-dep_rcpt-like"/>
</dbReference>
<evidence type="ECO:0000256" key="4">
    <source>
        <dbReference type="ARBA" id="ARBA00022452"/>
    </source>
</evidence>
<dbReference type="GO" id="GO:0015344">
    <property type="term" value="F:siderophore uptake transmembrane transporter activity"/>
    <property type="evidence" value="ECO:0007669"/>
    <property type="project" value="TreeGrafter"/>
</dbReference>
<evidence type="ECO:0000259" key="13">
    <source>
        <dbReference type="Pfam" id="PF00593"/>
    </source>
</evidence>
<evidence type="ECO:0000259" key="14">
    <source>
        <dbReference type="Pfam" id="PF07715"/>
    </source>
</evidence>
<dbReference type="SUPFAM" id="SSF56935">
    <property type="entry name" value="Porins"/>
    <property type="match status" value="1"/>
</dbReference>
<reference evidence="15 16" key="1">
    <citation type="submission" date="2017-01" db="EMBL/GenBank/DDBJ databases">
        <title>Genome sequencing of Rhodoferax fermentans JCM 7819.</title>
        <authorList>
            <person name="Kim Y.J."/>
            <person name="Farh M.E.-A."/>
            <person name="Yang D.-C."/>
        </authorList>
    </citation>
    <scope>NUCLEOTIDE SEQUENCE [LARGE SCALE GENOMIC DNA]</scope>
    <source>
        <strain evidence="15 16">JCM 7819</strain>
    </source>
</reference>
<evidence type="ECO:0000256" key="2">
    <source>
        <dbReference type="ARBA" id="ARBA00009810"/>
    </source>
</evidence>
<comment type="caution">
    <text evidence="15">The sequence shown here is derived from an EMBL/GenBank/DDBJ whole genome shotgun (WGS) entry which is preliminary data.</text>
</comment>
<organism evidence="15 16">
    <name type="scientific">Rhodoferax fermentans</name>
    <dbReference type="NCBI Taxonomy" id="28066"/>
    <lineage>
        <taxon>Bacteria</taxon>
        <taxon>Pseudomonadati</taxon>
        <taxon>Pseudomonadota</taxon>
        <taxon>Betaproteobacteria</taxon>
        <taxon>Burkholderiales</taxon>
        <taxon>Comamonadaceae</taxon>
        <taxon>Rhodoferax</taxon>
    </lineage>
</organism>
<evidence type="ECO:0000256" key="11">
    <source>
        <dbReference type="RuleBase" id="RU003357"/>
    </source>
</evidence>
<dbReference type="PANTHER" id="PTHR32552:SF83">
    <property type="entry name" value="BLR3904 PROTEIN"/>
    <property type="match status" value="1"/>
</dbReference>
<dbReference type="EMBL" id="MTJN01000002">
    <property type="protein sequence ID" value="OOV08256.1"/>
    <property type="molecule type" value="Genomic_DNA"/>
</dbReference>
<dbReference type="NCBIfam" id="TIGR01783">
    <property type="entry name" value="TonB-siderophor"/>
    <property type="match status" value="1"/>
</dbReference>
<comment type="similarity">
    <text evidence="2 10 11">Belongs to the TonB-dependent receptor family.</text>
</comment>
<dbReference type="STRING" id="28066.RF819_17400"/>
<keyword evidence="4 10" id="KW-1134">Transmembrane beta strand</keyword>
<evidence type="ECO:0000256" key="9">
    <source>
        <dbReference type="ARBA" id="ARBA00023237"/>
    </source>
</evidence>
<keyword evidence="5 10" id="KW-0812">Transmembrane</keyword>
<keyword evidence="3 10" id="KW-0813">Transport</keyword>
<protein>
    <submittedName>
        <fullName evidence="15">TonB-dependent siderophore receptor</fullName>
    </submittedName>
</protein>
<evidence type="ECO:0000256" key="12">
    <source>
        <dbReference type="SAM" id="SignalP"/>
    </source>
</evidence>
<dbReference type="InterPro" id="IPR000531">
    <property type="entry name" value="Beta-barrel_TonB"/>
</dbReference>
<dbReference type="Gene3D" id="2.170.130.10">
    <property type="entry name" value="TonB-dependent receptor, plug domain"/>
    <property type="match status" value="1"/>
</dbReference>
<feature type="domain" description="TonB-dependent receptor plug" evidence="14">
    <location>
        <begin position="75"/>
        <end position="173"/>
    </location>
</feature>
<feature type="signal peptide" evidence="12">
    <location>
        <begin position="1"/>
        <end position="32"/>
    </location>
</feature>
<keyword evidence="12" id="KW-0732">Signal</keyword>
<dbReference type="Gene3D" id="2.40.170.20">
    <property type="entry name" value="TonB-dependent receptor, beta-barrel domain"/>
    <property type="match status" value="1"/>
</dbReference>
<dbReference type="Pfam" id="PF00593">
    <property type="entry name" value="TonB_dep_Rec_b-barrel"/>
    <property type="match status" value="1"/>
</dbReference>
<keyword evidence="9 10" id="KW-0998">Cell outer membrane</keyword>
<accession>A0A1T1AVW2</accession>
<evidence type="ECO:0000256" key="10">
    <source>
        <dbReference type="PROSITE-ProRule" id="PRU01360"/>
    </source>
</evidence>
<dbReference type="PROSITE" id="PS52016">
    <property type="entry name" value="TONB_DEPENDENT_REC_3"/>
    <property type="match status" value="1"/>
</dbReference>
<dbReference type="GO" id="GO:0009279">
    <property type="term" value="C:cell outer membrane"/>
    <property type="evidence" value="ECO:0007669"/>
    <property type="project" value="UniProtKB-SubCell"/>
</dbReference>
<name>A0A1T1AVW2_RHOFE</name>
<dbReference type="InterPro" id="IPR037066">
    <property type="entry name" value="Plug_dom_sf"/>
</dbReference>
<keyword evidence="7 10" id="KW-0472">Membrane</keyword>
<comment type="subcellular location">
    <subcellularLocation>
        <location evidence="1 10">Cell outer membrane</location>
        <topology evidence="1 10">Multi-pass membrane protein</topology>
    </subcellularLocation>
</comment>
<evidence type="ECO:0000313" key="15">
    <source>
        <dbReference type="EMBL" id="OOV08256.1"/>
    </source>
</evidence>
<dbReference type="AlphaFoldDB" id="A0A1T1AVW2"/>